<dbReference type="InterPro" id="IPR017926">
    <property type="entry name" value="GATASE"/>
</dbReference>
<dbReference type="PANTHER" id="PTHR42695:SF5">
    <property type="entry name" value="GLUTAMINE AMIDOTRANSFERASE YLR126C-RELATED"/>
    <property type="match status" value="1"/>
</dbReference>
<dbReference type="PROSITE" id="PS51273">
    <property type="entry name" value="GATASE_TYPE_1"/>
    <property type="match status" value="1"/>
</dbReference>
<proteinExistence type="predicted"/>
<feature type="domain" description="Glutamine amidotransferase" evidence="1">
    <location>
        <begin position="19"/>
        <end position="189"/>
    </location>
</feature>
<comment type="caution">
    <text evidence="2">The sequence shown here is derived from an EMBL/GenBank/DDBJ whole genome shotgun (WGS) entry which is preliminary data.</text>
</comment>
<dbReference type="InterPro" id="IPR029062">
    <property type="entry name" value="Class_I_gatase-like"/>
</dbReference>
<reference evidence="3" key="1">
    <citation type="journal article" date="2019" name="Int. J. Syst. Evol. Microbiol.">
        <title>The Global Catalogue of Microorganisms (GCM) 10K type strain sequencing project: providing services to taxonomists for standard genome sequencing and annotation.</title>
        <authorList>
            <consortium name="The Broad Institute Genomics Platform"/>
            <consortium name="The Broad Institute Genome Sequencing Center for Infectious Disease"/>
            <person name="Wu L."/>
            <person name="Ma J."/>
        </authorList>
    </citation>
    <scope>NUCLEOTIDE SEQUENCE [LARGE SCALE GENOMIC DNA]</scope>
    <source>
        <strain evidence="3">JCM 17805</strain>
    </source>
</reference>
<gene>
    <name evidence="2" type="ORF">GCM10023116_42610</name>
</gene>
<dbReference type="SUPFAM" id="SSF52317">
    <property type="entry name" value="Class I glutamine amidotransferase-like"/>
    <property type="match status" value="1"/>
</dbReference>
<evidence type="ECO:0000259" key="1">
    <source>
        <dbReference type="Pfam" id="PF00117"/>
    </source>
</evidence>
<dbReference type="PANTHER" id="PTHR42695">
    <property type="entry name" value="GLUTAMINE AMIDOTRANSFERASE YLR126C-RELATED"/>
    <property type="match status" value="1"/>
</dbReference>
<dbReference type="EMBL" id="BAABFL010000467">
    <property type="protein sequence ID" value="GAA4651977.1"/>
    <property type="molecule type" value="Genomic_DNA"/>
</dbReference>
<dbReference type="RefSeq" id="WP_345198461.1">
    <property type="nucleotide sequence ID" value="NZ_BAABFL010000467.1"/>
</dbReference>
<dbReference type="InterPro" id="IPR044992">
    <property type="entry name" value="ChyE-like"/>
</dbReference>
<dbReference type="Proteomes" id="UP001500604">
    <property type="component" value="Unassembled WGS sequence"/>
</dbReference>
<evidence type="ECO:0000313" key="3">
    <source>
        <dbReference type="Proteomes" id="UP001500604"/>
    </source>
</evidence>
<protein>
    <submittedName>
        <fullName evidence="2">GMP synthase</fullName>
    </submittedName>
</protein>
<name>A0ABP8VAJ4_9GAMM</name>
<dbReference type="Gene3D" id="3.40.50.880">
    <property type="match status" value="1"/>
</dbReference>
<sequence length="233" mass="26129">MKLGILQCGSFTPELASEYGSYPEMIETLLSSAGVELEYAVYTCFENQFPDSPDECDTWLISGSKNGVYDPLDWISRLEDFVRDLYKAQKKTIGICFGHQIMAQAMGGTVEKSDRGWGVGVAFNQVAQRKPWMEPWCDSMDLACFHQDQVVVLPGDAEVLAGNAFCPYYMLQYGDCFLSIQGHPEFSLSFVRGLISSQDFQMPPNRIREALISLQAPVDSGRVARWVVKFLSE</sequence>
<evidence type="ECO:0000313" key="2">
    <source>
        <dbReference type="EMBL" id="GAA4651977.1"/>
    </source>
</evidence>
<keyword evidence="3" id="KW-1185">Reference proteome</keyword>
<dbReference type="CDD" id="cd01741">
    <property type="entry name" value="GATase1_1"/>
    <property type="match status" value="1"/>
</dbReference>
<organism evidence="2 3">
    <name type="scientific">Kistimonas scapharcae</name>
    <dbReference type="NCBI Taxonomy" id="1036133"/>
    <lineage>
        <taxon>Bacteria</taxon>
        <taxon>Pseudomonadati</taxon>
        <taxon>Pseudomonadota</taxon>
        <taxon>Gammaproteobacteria</taxon>
        <taxon>Oceanospirillales</taxon>
        <taxon>Endozoicomonadaceae</taxon>
        <taxon>Kistimonas</taxon>
    </lineage>
</organism>
<accession>A0ABP8VAJ4</accession>
<dbReference type="Pfam" id="PF00117">
    <property type="entry name" value="GATase"/>
    <property type="match status" value="1"/>
</dbReference>